<reference evidence="10" key="1">
    <citation type="submission" date="2021-05" db="EMBL/GenBank/DDBJ databases">
        <title>Encephalitozoon hellem ATCC 50604 Complete Genome.</title>
        <authorList>
            <person name="Mascarenhas dos Santos A.C."/>
            <person name="Julian A.T."/>
            <person name="Pombert J.-F."/>
        </authorList>
    </citation>
    <scope>NUCLEOTIDE SEQUENCE</scope>
    <source>
        <strain evidence="10">ATCC 50604</strain>
    </source>
</reference>
<dbReference type="EMBL" id="CP119069">
    <property type="protein sequence ID" value="WEL39337.1"/>
    <property type="molecule type" value="Genomic_DNA"/>
</dbReference>
<dbReference type="InterPro" id="IPR001282">
    <property type="entry name" value="G6P_DH"/>
</dbReference>
<keyword evidence="7" id="KW-0119">Carbohydrate metabolism</keyword>
<dbReference type="AlphaFoldDB" id="A0A9Q9C488"/>
<dbReference type="Pfam" id="PF00479">
    <property type="entry name" value="G6PD_N"/>
    <property type="match status" value="1"/>
</dbReference>
<dbReference type="InterPro" id="IPR022674">
    <property type="entry name" value="G6P_DH_NAD-bd"/>
</dbReference>
<dbReference type="PANTHER" id="PTHR23429">
    <property type="entry name" value="GLUCOSE-6-PHOSPHATE 1-DEHYDROGENASE G6PD"/>
    <property type="match status" value="1"/>
</dbReference>
<keyword evidence="13" id="KW-1185">Reference proteome</keyword>
<organism evidence="10 12">
    <name type="scientific">Encephalitozoon hellem</name>
    <name type="common">Microsporidian parasite</name>
    <dbReference type="NCBI Taxonomy" id="27973"/>
    <lineage>
        <taxon>Eukaryota</taxon>
        <taxon>Fungi</taxon>
        <taxon>Fungi incertae sedis</taxon>
        <taxon>Microsporidia</taxon>
        <taxon>Unikaryonidae</taxon>
        <taxon>Encephalitozoon</taxon>
    </lineage>
</organism>
<feature type="domain" description="Glucose-6-phosphate dehydrogenase NAD-binding" evidence="8">
    <location>
        <begin position="4"/>
        <end position="144"/>
    </location>
</feature>
<evidence type="ECO:0000256" key="3">
    <source>
        <dbReference type="ARBA" id="ARBA00020444"/>
    </source>
</evidence>
<evidence type="ECO:0000256" key="4">
    <source>
        <dbReference type="ARBA" id="ARBA00022526"/>
    </source>
</evidence>
<dbReference type="EC" id="1.1.1.49" evidence="2"/>
<dbReference type="Pfam" id="PF02781">
    <property type="entry name" value="G6PD_C"/>
    <property type="match status" value="1"/>
</dbReference>
<keyword evidence="5" id="KW-0521">NADP</keyword>
<evidence type="ECO:0000256" key="1">
    <source>
        <dbReference type="ARBA" id="ARBA00004937"/>
    </source>
</evidence>
<dbReference type="SUPFAM" id="SSF55347">
    <property type="entry name" value="Glyceraldehyde-3-phosphate dehydrogenase-like, C-terminal domain"/>
    <property type="match status" value="1"/>
</dbReference>
<dbReference type="InterPro" id="IPR022675">
    <property type="entry name" value="G6P_DH_C"/>
</dbReference>
<evidence type="ECO:0000259" key="9">
    <source>
        <dbReference type="Pfam" id="PF02781"/>
    </source>
</evidence>
<dbReference type="Proteomes" id="UP001059546">
    <property type="component" value="Chromosome VIII"/>
</dbReference>
<evidence type="ECO:0000259" key="8">
    <source>
        <dbReference type="Pfam" id="PF00479"/>
    </source>
</evidence>
<dbReference type="GO" id="GO:0006006">
    <property type="term" value="P:glucose metabolic process"/>
    <property type="evidence" value="ECO:0007669"/>
    <property type="project" value="UniProtKB-KW"/>
</dbReference>
<evidence type="ECO:0000313" key="12">
    <source>
        <dbReference type="Proteomes" id="UP001059546"/>
    </source>
</evidence>
<dbReference type="OrthoDB" id="60984at2759"/>
<evidence type="ECO:0000313" key="13">
    <source>
        <dbReference type="Proteomes" id="UP001217963"/>
    </source>
</evidence>
<name>A0A9Q9C488_ENCHE</name>
<dbReference type="SUPFAM" id="SSF51735">
    <property type="entry name" value="NAD(P)-binding Rossmann-fold domains"/>
    <property type="match status" value="1"/>
</dbReference>
<evidence type="ECO:0000256" key="6">
    <source>
        <dbReference type="ARBA" id="ARBA00023002"/>
    </source>
</evidence>
<sequence>MKVVIFGSSGDLAKRKLFPALSRVNLEGVEVVGYARTKYDTAFSEVLEEVGNYSPEFLSRVTYVRGSYDDLSKLRDIVDSETVLYFAVPPSVYACLFSEISKLDYKAVGVEKPYGETSESFEKIKEFDLSKARFIDHYLLKPLVVAIPRIIRESMAIQEVMNSRYVKAVEITSKEVLGGEGRNYFDKNGIIKDIVQNHMAELLGVVASGVVDPSKTIEASERLRVFEACTIDAEKCLYGQYDDYSKEIHRDSSTETFCMVPVSISLPRWSKVPFIIVAGKGMNEKRTEIAVEFKREAFAKCIDLFCGDQAPSRVVHIDEIETVRLVFNIYPECEVFLEVFVGAEPSRYVLHDKKEINNLMRDSHGEYRDYEIIFDSLIRDKEFNSVSSHEAEVLWKVFDPILSMDKGEMLFYYSKGIDMPKEAEEMIRKIKDH</sequence>
<dbReference type="EMBL" id="CP075154">
    <property type="protein sequence ID" value="UTX43859.1"/>
    <property type="molecule type" value="Genomic_DNA"/>
</dbReference>
<evidence type="ECO:0000313" key="11">
    <source>
        <dbReference type="EMBL" id="WEL39337.1"/>
    </source>
</evidence>
<dbReference type="Gene3D" id="3.30.360.10">
    <property type="entry name" value="Dihydrodipicolinate Reductase, domain 2"/>
    <property type="match status" value="1"/>
</dbReference>
<evidence type="ECO:0000256" key="2">
    <source>
        <dbReference type="ARBA" id="ARBA00013019"/>
    </source>
</evidence>
<dbReference type="InterPro" id="IPR036291">
    <property type="entry name" value="NAD(P)-bd_dom_sf"/>
</dbReference>
<dbReference type="GO" id="GO:0009051">
    <property type="term" value="P:pentose-phosphate shunt, oxidative branch"/>
    <property type="evidence" value="ECO:0007669"/>
    <property type="project" value="TreeGrafter"/>
</dbReference>
<dbReference type="PRINTS" id="PR00079">
    <property type="entry name" value="G6PDHDRGNASE"/>
</dbReference>
<feature type="domain" description="Glucose-6-phosphate dehydrogenase C-terminal" evidence="9">
    <location>
        <begin position="157"/>
        <end position="429"/>
    </location>
</feature>
<dbReference type="Proteomes" id="UP001217963">
    <property type="component" value="Chromosome VIII"/>
</dbReference>
<evidence type="ECO:0000256" key="5">
    <source>
        <dbReference type="ARBA" id="ARBA00022857"/>
    </source>
</evidence>
<dbReference type="GO" id="GO:0050661">
    <property type="term" value="F:NADP binding"/>
    <property type="evidence" value="ECO:0007669"/>
    <property type="project" value="InterPro"/>
</dbReference>
<keyword evidence="4" id="KW-0313">Glucose metabolism</keyword>
<protein>
    <recommendedName>
        <fullName evidence="3">Glucose-6-phosphate 1-dehydrogenase</fullName>
        <ecNumber evidence="2">1.1.1.49</ecNumber>
    </recommendedName>
</protein>
<evidence type="ECO:0000256" key="7">
    <source>
        <dbReference type="ARBA" id="ARBA00023277"/>
    </source>
</evidence>
<gene>
    <name evidence="10" type="ORF">GPU96_08g16330</name>
    <name evidence="11" type="ORF">PFJ87_08g02030</name>
</gene>
<proteinExistence type="predicted"/>
<dbReference type="Gene3D" id="3.40.50.720">
    <property type="entry name" value="NAD(P)-binding Rossmann-like Domain"/>
    <property type="match status" value="1"/>
</dbReference>
<dbReference type="PANTHER" id="PTHR23429:SF0">
    <property type="entry name" value="GLUCOSE-6-PHOSPHATE 1-DEHYDROGENASE"/>
    <property type="match status" value="1"/>
</dbReference>
<accession>A0A9Q9C488</accession>
<comment type="pathway">
    <text evidence="1">Carbohydrate degradation; pentose phosphate pathway; D-ribulose 5-phosphate from D-glucose 6-phosphate (oxidative stage): step 1/3.</text>
</comment>
<keyword evidence="6" id="KW-0560">Oxidoreductase</keyword>
<dbReference type="GO" id="GO:0004345">
    <property type="term" value="F:glucose-6-phosphate dehydrogenase activity"/>
    <property type="evidence" value="ECO:0007669"/>
    <property type="project" value="UniProtKB-EC"/>
</dbReference>
<reference evidence="11 13" key="2">
    <citation type="submission" date="2023-02" db="EMBL/GenBank/DDBJ databases">
        <title>Encephalitozoon hellem ATCC 50451 complete genome.</title>
        <authorList>
            <person name="Mascarenhas dos Santos A.C."/>
            <person name="Julian A.T."/>
            <person name="Pombert J.-F."/>
        </authorList>
    </citation>
    <scope>NUCLEOTIDE SEQUENCE [LARGE SCALE GENOMIC DNA]</scope>
    <source>
        <strain evidence="11 13">ATCC 50451</strain>
    </source>
</reference>
<evidence type="ECO:0000313" key="10">
    <source>
        <dbReference type="EMBL" id="UTX43859.1"/>
    </source>
</evidence>